<gene>
    <name evidence="1" type="ORF">EV130_102483</name>
</gene>
<proteinExistence type="predicted"/>
<evidence type="ECO:0000313" key="2">
    <source>
        <dbReference type="Proteomes" id="UP000295547"/>
    </source>
</evidence>
<comment type="caution">
    <text evidence="1">The sequence shown here is derived from an EMBL/GenBank/DDBJ whole genome shotgun (WGS) entry which is preliminary data.</text>
</comment>
<sequence length="44" mass="4629">MENAGYTDVKGLKLDDKGVWTASAAKDGKSVSIALDYQGNVIAK</sequence>
<evidence type="ECO:0000313" key="1">
    <source>
        <dbReference type="EMBL" id="TCU29301.1"/>
    </source>
</evidence>
<dbReference type="AlphaFoldDB" id="A0A4R3R3U4"/>
<dbReference type="Proteomes" id="UP000295547">
    <property type="component" value="Unassembled WGS sequence"/>
</dbReference>
<organism evidence="1 2">
    <name type="scientific">Rhizobium azibense</name>
    <dbReference type="NCBI Taxonomy" id="1136135"/>
    <lineage>
        <taxon>Bacteria</taxon>
        <taxon>Pseudomonadati</taxon>
        <taxon>Pseudomonadota</taxon>
        <taxon>Alphaproteobacteria</taxon>
        <taxon>Hyphomicrobiales</taxon>
        <taxon>Rhizobiaceae</taxon>
        <taxon>Rhizobium/Agrobacterium group</taxon>
        <taxon>Rhizobium</taxon>
    </lineage>
</organism>
<name>A0A4R3R3U4_9HYPH</name>
<keyword evidence="2" id="KW-1185">Reference proteome</keyword>
<dbReference type="EMBL" id="SMBJ01000002">
    <property type="protein sequence ID" value="TCU29301.1"/>
    <property type="molecule type" value="Genomic_DNA"/>
</dbReference>
<reference evidence="1 2" key="1">
    <citation type="submission" date="2019-03" db="EMBL/GenBank/DDBJ databases">
        <title>Genomic Encyclopedia of Type Strains, Phase IV (KMG-V): Genome sequencing to study the core and pangenomes of soil and plant-associated prokaryotes.</title>
        <authorList>
            <person name="Whitman W."/>
        </authorList>
    </citation>
    <scope>NUCLEOTIDE SEQUENCE [LARGE SCALE GENOMIC DNA]</scope>
    <source>
        <strain evidence="1 2">Gr42</strain>
    </source>
</reference>
<accession>A0A4R3R3U4</accession>
<protein>
    <submittedName>
        <fullName evidence="1">YpeB-like protein with putative protease inhibitory function</fullName>
    </submittedName>
</protein>